<feature type="region of interest" description="Disordered" evidence="1">
    <location>
        <begin position="266"/>
        <end position="354"/>
    </location>
</feature>
<reference evidence="2" key="1">
    <citation type="submission" date="2021-01" db="EMBL/GenBank/DDBJ databases">
        <authorList>
            <person name="Corre E."/>
            <person name="Pelletier E."/>
            <person name="Niang G."/>
            <person name="Scheremetjew M."/>
            <person name="Finn R."/>
            <person name="Kale V."/>
            <person name="Holt S."/>
            <person name="Cochrane G."/>
            <person name="Meng A."/>
            <person name="Brown T."/>
            <person name="Cohen L."/>
        </authorList>
    </citation>
    <scope>NUCLEOTIDE SEQUENCE</scope>
    <source>
        <strain evidence="2">NIES-381</strain>
    </source>
</reference>
<organism evidence="2">
    <name type="scientific">Eutreptiella gymnastica</name>
    <dbReference type="NCBI Taxonomy" id="73025"/>
    <lineage>
        <taxon>Eukaryota</taxon>
        <taxon>Discoba</taxon>
        <taxon>Euglenozoa</taxon>
        <taxon>Euglenida</taxon>
        <taxon>Spirocuta</taxon>
        <taxon>Euglenophyceae</taxon>
        <taxon>Eutreptiales</taxon>
        <taxon>Eutreptiaceae</taxon>
        <taxon>Eutreptiella</taxon>
    </lineage>
</organism>
<dbReference type="AlphaFoldDB" id="A0A7S1N292"/>
<sequence>MNPLHRILPRIVLHRLEIAAAKWAVQQVFGDSPAQQGCAKRRVYWQKRLRERHIVQTIFRGMPRDDPIFGNLKDWEKVKVLATYPIIHEFNLNLLAIFTEEFRVLHNESASCTHPLDSMASSVSILKHFAKCEDAKSLGYSDTQVYLEDWDKGFWVRKLREQHPHVFPVGILLICTELSEEEQRVLELVASLCDREVQYVDKHPVFDRLQEMREEQLGEEKGENKEEEDGADPKPGPPKPLKALANFLMQVSLVYLILSLLRKDTPPPAPPTAGPREPVRRASKDVHDNERAPPKVPRRVGEPLAGSQEAISAPLPASQAAYGPRKIQYVPADRRPALESASPAGSSGYTEGTW</sequence>
<feature type="compositionally biased region" description="Basic and acidic residues" evidence="1">
    <location>
        <begin position="277"/>
        <end position="293"/>
    </location>
</feature>
<gene>
    <name evidence="2" type="ORF">EGYM00392_LOCUS3544</name>
</gene>
<proteinExistence type="predicted"/>
<dbReference type="EMBL" id="HBGA01009540">
    <property type="protein sequence ID" value="CAD8992497.1"/>
    <property type="molecule type" value="Transcribed_RNA"/>
</dbReference>
<feature type="region of interest" description="Disordered" evidence="1">
    <location>
        <begin position="216"/>
        <end position="242"/>
    </location>
</feature>
<name>A0A7S1N292_9EUGL</name>
<accession>A0A7S1N292</accession>
<evidence type="ECO:0000313" key="2">
    <source>
        <dbReference type="EMBL" id="CAD8992497.1"/>
    </source>
</evidence>
<evidence type="ECO:0000256" key="1">
    <source>
        <dbReference type="SAM" id="MobiDB-lite"/>
    </source>
</evidence>
<feature type="compositionally biased region" description="Polar residues" evidence="1">
    <location>
        <begin position="343"/>
        <end position="354"/>
    </location>
</feature>
<protein>
    <submittedName>
        <fullName evidence="2">Uncharacterized protein</fullName>
    </submittedName>
</protein>